<dbReference type="Gene3D" id="2.60.120.330">
    <property type="entry name" value="B-lactam Antibiotic, Isopenicillin N Synthase, Chain"/>
    <property type="match status" value="1"/>
</dbReference>
<reference evidence="7 8" key="1">
    <citation type="journal article" date="2019" name="Nat. Ecol. Evol.">
        <title>Megaphylogeny resolves global patterns of mushroom evolution.</title>
        <authorList>
            <person name="Varga T."/>
            <person name="Krizsan K."/>
            <person name="Foldi C."/>
            <person name="Dima B."/>
            <person name="Sanchez-Garcia M."/>
            <person name="Sanchez-Ramirez S."/>
            <person name="Szollosi G.J."/>
            <person name="Szarkandi J.G."/>
            <person name="Papp V."/>
            <person name="Albert L."/>
            <person name="Andreopoulos W."/>
            <person name="Angelini C."/>
            <person name="Antonin V."/>
            <person name="Barry K.W."/>
            <person name="Bougher N.L."/>
            <person name="Buchanan P."/>
            <person name="Buyck B."/>
            <person name="Bense V."/>
            <person name="Catcheside P."/>
            <person name="Chovatia M."/>
            <person name="Cooper J."/>
            <person name="Damon W."/>
            <person name="Desjardin D."/>
            <person name="Finy P."/>
            <person name="Geml J."/>
            <person name="Haridas S."/>
            <person name="Hughes K."/>
            <person name="Justo A."/>
            <person name="Karasinski D."/>
            <person name="Kautmanova I."/>
            <person name="Kiss B."/>
            <person name="Kocsube S."/>
            <person name="Kotiranta H."/>
            <person name="LaButti K.M."/>
            <person name="Lechner B.E."/>
            <person name="Liimatainen K."/>
            <person name="Lipzen A."/>
            <person name="Lukacs Z."/>
            <person name="Mihaltcheva S."/>
            <person name="Morgado L.N."/>
            <person name="Niskanen T."/>
            <person name="Noordeloos M.E."/>
            <person name="Ohm R.A."/>
            <person name="Ortiz-Santana B."/>
            <person name="Ovrebo C."/>
            <person name="Racz N."/>
            <person name="Riley R."/>
            <person name="Savchenko A."/>
            <person name="Shiryaev A."/>
            <person name="Soop K."/>
            <person name="Spirin V."/>
            <person name="Szebenyi C."/>
            <person name="Tomsovsky M."/>
            <person name="Tulloss R.E."/>
            <person name="Uehling J."/>
            <person name="Grigoriev I.V."/>
            <person name="Vagvolgyi C."/>
            <person name="Papp T."/>
            <person name="Martin F.M."/>
            <person name="Miettinen O."/>
            <person name="Hibbett D.S."/>
            <person name="Nagy L.G."/>
        </authorList>
    </citation>
    <scope>NUCLEOTIDE SEQUENCE [LARGE SCALE GENOMIC DNA]</scope>
    <source>
        <strain evidence="7 8">OMC1185</strain>
    </source>
</reference>
<proteinExistence type="inferred from homology"/>
<accession>A0A5C3NBG1</accession>
<dbReference type="Proteomes" id="UP000305948">
    <property type="component" value="Unassembled WGS sequence"/>
</dbReference>
<organism evidence="7 8">
    <name type="scientific">Heliocybe sulcata</name>
    <dbReference type="NCBI Taxonomy" id="5364"/>
    <lineage>
        <taxon>Eukaryota</taxon>
        <taxon>Fungi</taxon>
        <taxon>Dikarya</taxon>
        <taxon>Basidiomycota</taxon>
        <taxon>Agaricomycotina</taxon>
        <taxon>Agaricomycetes</taxon>
        <taxon>Gloeophyllales</taxon>
        <taxon>Gloeophyllaceae</taxon>
        <taxon>Heliocybe</taxon>
    </lineage>
</organism>
<dbReference type="Pfam" id="PF03171">
    <property type="entry name" value="2OG-FeII_Oxy"/>
    <property type="match status" value="1"/>
</dbReference>
<dbReference type="AlphaFoldDB" id="A0A5C3NBG1"/>
<evidence type="ECO:0000313" key="8">
    <source>
        <dbReference type="Proteomes" id="UP000305948"/>
    </source>
</evidence>
<dbReference type="PANTHER" id="PTHR10209">
    <property type="entry name" value="OXIDOREDUCTASE, 2OG-FE II OXYGENASE FAMILY PROTEIN"/>
    <property type="match status" value="1"/>
</dbReference>
<evidence type="ECO:0000256" key="5">
    <source>
        <dbReference type="RuleBase" id="RU003682"/>
    </source>
</evidence>
<evidence type="ECO:0000256" key="3">
    <source>
        <dbReference type="ARBA" id="ARBA00023002"/>
    </source>
</evidence>
<dbReference type="GO" id="GO:0016491">
    <property type="term" value="F:oxidoreductase activity"/>
    <property type="evidence" value="ECO:0007669"/>
    <property type="project" value="UniProtKB-KW"/>
</dbReference>
<dbReference type="PROSITE" id="PS51471">
    <property type="entry name" value="FE2OG_OXY"/>
    <property type="match status" value="1"/>
</dbReference>
<dbReference type="STRING" id="5364.A0A5C3NBG1"/>
<feature type="domain" description="Fe2OG dioxygenase" evidence="6">
    <location>
        <begin position="217"/>
        <end position="325"/>
    </location>
</feature>
<dbReference type="SUPFAM" id="SSF51197">
    <property type="entry name" value="Clavaminate synthase-like"/>
    <property type="match status" value="1"/>
</dbReference>
<dbReference type="PRINTS" id="PR00682">
    <property type="entry name" value="IPNSYNTHASE"/>
</dbReference>
<sequence>MSRTTATIEPGFHKLELRTAYGPVYRTVSTAPPRECTAQEVPIIDLQGIYGDLDERRKVAAQIKKAANEIGFFYIKNHGIGEDVIDAARRQAVNFFKQPMQAKELVTRAKSKYFNGYSPPRGSHASPSESKASDTRETLGWRYAPEYDPEPKDLDAIPPEVQPYIRGEEFVWEGTAHLPDFKQDVLRYWQACLTLSRRLVRVFALALDLAEDYFDRVTTYPGSDGVFNFYPGMTPEEIRNAGDEVGLGSHTDLQCFTLLWQDMSGGLQVLKGQEWLKVPPVEGTFVVNIGDYLMRLTNDRFVSTVHRVFNRSPHDRLSMPFFFGFNFNETCSVLPTCITDDNPAKYQPITCGDWCQLRFKQSVIERWARTRTDTWFLERSHSTDSA</sequence>
<dbReference type="InterPro" id="IPR027443">
    <property type="entry name" value="IPNS-like_sf"/>
</dbReference>
<evidence type="ECO:0000256" key="1">
    <source>
        <dbReference type="ARBA" id="ARBA00008056"/>
    </source>
</evidence>
<dbReference type="InterPro" id="IPR026992">
    <property type="entry name" value="DIOX_N"/>
</dbReference>
<protein>
    <submittedName>
        <fullName evidence="7">2OG-Fe(II) oxygenase superfamily protein</fullName>
    </submittedName>
</protein>
<evidence type="ECO:0000259" key="6">
    <source>
        <dbReference type="PROSITE" id="PS51471"/>
    </source>
</evidence>
<evidence type="ECO:0000313" key="7">
    <source>
        <dbReference type="EMBL" id="TFK54683.1"/>
    </source>
</evidence>
<comment type="similarity">
    <text evidence="1 5">Belongs to the iron/ascorbate-dependent oxidoreductase family.</text>
</comment>
<keyword evidence="4 5" id="KW-0408">Iron</keyword>
<dbReference type="EMBL" id="ML213505">
    <property type="protein sequence ID" value="TFK54683.1"/>
    <property type="molecule type" value="Genomic_DNA"/>
</dbReference>
<dbReference type="OrthoDB" id="288590at2759"/>
<gene>
    <name evidence="7" type="ORF">OE88DRAFT_1622863</name>
</gene>
<evidence type="ECO:0000256" key="4">
    <source>
        <dbReference type="ARBA" id="ARBA00023004"/>
    </source>
</evidence>
<name>A0A5C3NBG1_9AGAM</name>
<dbReference type="InterPro" id="IPR005123">
    <property type="entry name" value="Oxoglu/Fe-dep_dioxygenase_dom"/>
</dbReference>
<keyword evidence="8" id="KW-1185">Reference proteome</keyword>
<dbReference type="Pfam" id="PF14226">
    <property type="entry name" value="DIOX_N"/>
    <property type="match status" value="1"/>
</dbReference>
<dbReference type="GO" id="GO:0046872">
    <property type="term" value="F:metal ion binding"/>
    <property type="evidence" value="ECO:0007669"/>
    <property type="project" value="UniProtKB-KW"/>
</dbReference>
<keyword evidence="2 5" id="KW-0479">Metal-binding</keyword>
<dbReference type="InterPro" id="IPR044861">
    <property type="entry name" value="IPNS-like_FE2OG_OXY"/>
</dbReference>
<keyword evidence="3 5" id="KW-0560">Oxidoreductase</keyword>
<evidence type="ECO:0000256" key="2">
    <source>
        <dbReference type="ARBA" id="ARBA00022723"/>
    </source>
</evidence>
<dbReference type="PANTHER" id="PTHR10209:SF881">
    <property type="entry name" value="FI07970P-RELATED"/>
    <property type="match status" value="1"/>
</dbReference>